<name>A0A2A8PSL3_BACCE</name>
<dbReference type="EMBL" id="NTWE01000039">
    <property type="protein sequence ID" value="PEV98606.1"/>
    <property type="molecule type" value="Genomic_DNA"/>
</dbReference>
<dbReference type="OrthoDB" id="2991670at2"/>
<organism evidence="1 2">
    <name type="scientific">Bacillus cereus</name>
    <dbReference type="NCBI Taxonomy" id="1396"/>
    <lineage>
        <taxon>Bacteria</taxon>
        <taxon>Bacillati</taxon>
        <taxon>Bacillota</taxon>
        <taxon>Bacilli</taxon>
        <taxon>Bacillales</taxon>
        <taxon>Bacillaceae</taxon>
        <taxon>Bacillus</taxon>
        <taxon>Bacillus cereus group</taxon>
    </lineage>
</organism>
<comment type="caution">
    <text evidence="1">The sequence shown here is derived from an EMBL/GenBank/DDBJ whole genome shotgun (WGS) entry which is preliminary data.</text>
</comment>
<proteinExistence type="predicted"/>
<dbReference type="RefSeq" id="WP_049106473.1">
    <property type="nucleotide sequence ID" value="NZ_AP022886.1"/>
</dbReference>
<sequence>MFRGQDLVEKLGYERWVLRESVLAVEKGYGITSDSTVTFQLDGLKTHKLEMYAEFGSSKRIEVLENLSPLLFVTCYKALDMIFEWILEENESNVPFQFAKKIKLYEHSNGLSEFKYPTSLINEQPLIQVFFKLYKKLAIYRNKIIHGNWGTNVCGDLYFSFEDRNKHYELNVSFKDILYLSEAVSLLTDELIARSVDSESVYMTIKFLVDKLEHLHGDPLFNISKPKHYKVEYELGDKNFIDIEEIRNYLIKQSSGMPISFHLLILSKTNKWMLPWNVIRDLNCIDLSDDWTKYKL</sequence>
<protein>
    <submittedName>
        <fullName evidence="1">Uncharacterized protein</fullName>
    </submittedName>
</protein>
<evidence type="ECO:0000313" key="2">
    <source>
        <dbReference type="Proteomes" id="UP000220635"/>
    </source>
</evidence>
<dbReference type="Proteomes" id="UP000220635">
    <property type="component" value="Unassembled WGS sequence"/>
</dbReference>
<gene>
    <name evidence="1" type="ORF">CN425_20190</name>
</gene>
<reference evidence="1 2" key="1">
    <citation type="submission" date="2017-09" db="EMBL/GenBank/DDBJ databases">
        <title>Large-scale bioinformatics analysis of Bacillus genomes uncovers conserved roles of natural products in bacterial physiology.</title>
        <authorList>
            <consortium name="Agbiome Team Llc"/>
            <person name="Bleich R.M."/>
            <person name="Grubbs K.J."/>
            <person name="Santa Maria K.C."/>
            <person name="Allen S.E."/>
            <person name="Farag S."/>
            <person name="Shank E.A."/>
            <person name="Bowers A."/>
        </authorList>
    </citation>
    <scope>NUCLEOTIDE SEQUENCE [LARGE SCALE GENOMIC DNA]</scope>
    <source>
        <strain evidence="1 2">AFS010695</strain>
    </source>
</reference>
<accession>A0A2A8PSL3</accession>
<evidence type="ECO:0000313" key="1">
    <source>
        <dbReference type="EMBL" id="PEV98606.1"/>
    </source>
</evidence>
<dbReference type="AlphaFoldDB" id="A0A2A8PSL3"/>